<reference evidence="18 21" key="2">
    <citation type="submission" date="2020-03" db="EMBL/GenBank/DDBJ databases">
        <title>Soil Listeria distribution.</title>
        <authorList>
            <person name="Liao J."/>
            <person name="Wiedmann M."/>
        </authorList>
    </citation>
    <scope>NUCLEOTIDE SEQUENCE [LARGE SCALE GENOMIC DNA]</scope>
    <source>
        <strain evidence="18 21">FSL L7-1829</strain>
    </source>
</reference>
<evidence type="ECO:0000313" key="19">
    <source>
        <dbReference type="EMBL" id="PDK42278.1"/>
    </source>
</evidence>
<evidence type="ECO:0000259" key="15">
    <source>
        <dbReference type="Pfam" id="PF00745"/>
    </source>
</evidence>
<feature type="binding site" evidence="9 12">
    <location>
        <begin position="189"/>
        <end position="194"/>
    </location>
    <ligand>
        <name>NADP(+)</name>
        <dbReference type="ChEBI" id="CHEBI:58349"/>
    </ligand>
</feature>
<feature type="site" description="Important for activity" evidence="9 13">
    <location>
        <position position="99"/>
    </location>
</feature>
<dbReference type="InterPro" id="IPR015895">
    <property type="entry name" value="4pyrrol_synth_GluRdtase_N"/>
</dbReference>
<evidence type="ECO:0000256" key="14">
    <source>
        <dbReference type="RuleBase" id="RU000584"/>
    </source>
</evidence>
<dbReference type="Proteomes" id="UP000219632">
    <property type="component" value="Unassembled WGS sequence"/>
</dbReference>
<dbReference type="SUPFAM" id="SSF69742">
    <property type="entry name" value="Glutamyl tRNA-reductase catalytic, N-terminal domain"/>
    <property type="match status" value="1"/>
</dbReference>
<evidence type="ECO:0000259" key="16">
    <source>
        <dbReference type="Pfam" id="PF01488"/>
    </source>
</evidence>
<dbReference type="EMBL" id="JAAROP010000007">
    <property type="protein sequence ID" value="MBC1322967.1"/>
    <property type="molecule type" value="Genomic_DNA"/>
</dbReference>
<evidence type="ECO:0000256" key="3">
    <source>
        <dbReference type="ARBA" id="ARBA00012970"/>
    </source>
</evidence>
<evidence type="ECO:0000256" key="9">
    <source>
        <dbReference type="HAMAP-Rule" id="MF_00087"/>
    </source>
</evidence>
<evidence type="ECO:0000256" key="6">
    <source>
        <dbReference type="ARBA" id="ARBA00023244"/>
    </source>
</evidence>
<evidence type="ECO:0000313" key="20">
    <source>
        <dbReference type="Proteomes" id="UP000219632"/>
    </source>
</evidence>
<dbReference type="GO" id="GO:0050661">
    <property type="term" value="F:NADP binding"/>
    <property type="evidence" value="ECO:0007669"/>
    <property type="project" value="InterPro"/>
</dbReference>
<dbReference type="GO" id="GO:0006782">
    <property type="term" value="P:protoporphyrinogen IX biosynthetic process"/>
    <property type="evidence" value="ECO:0007669"/>
    <property type="project" value="UniProtKB-UniRule"/>
</dbReference>
<evidence type="ECO:0000256" key="1">
    <source>
        <dbReference type="ARBA" id="ARBA00005059"/>
    </source>
</evidence>
<organism evidence="18 21">
    <name type="scientific">Listeria welshimeri</name>
    <dbReference type="NCBI Taxonomy" id="1643"/>
    <lineage>
        <taxon>Bacteria</taxon>
        <taxon>Bacillati</taxon>
        <taxon>Bacillota</taxon>
        <taxon>Bacilli</taxon>
        <taxon>Bacillales</taxon>
        <taxon>Listeriaceae</taxon>
        <taxon>Listeria</taxon>
    </lineage>
</organism>
<dbReference type="Pfam" id="PF05201">
    <property type="entry name" value="GlutR_N"/>
    <property type="match status" value="1"/>
</dbReference>
<evidence type="ECO:0000256" key="13">
    <source>
        <dbReference type="PIRSR" id="PIRSR000445-4"/>
    </source>
</evidence>
<proteinExistence type="inferred from homology"/>
<comment type="catalytic activity">
    <reaction evidence="7 9 14">
        <text>(S)-4-amino-5-oxopentanoate + tRNA(Glu) + NADP(+) = L-glutamyl-tRNA(Glu) + NADPH + H(+)</text>
        <dbReference type="Rhea" id="RHEA:12344"/>
        <dbReference type="Rhea" id="RHEA-COMP:9663"/>
        <dbReference type="Rhea" id="RHEA-COMP:9680"/>
        <dbReference type="ChEBI" id="CHEBI:15378"/>
        <dbReference type="ChEBI" id="CHEBI:57501"/>
        <dbReference type="ChEBI" id="CHEBI:57783"/>
        <dbReference type="ChEBI" id="CHEBI:58349"/>
        <dbReference type="ChEBI" id="CHEBI:78442"/>
        <dbReference type="ChEBI" id="CHEBI:78520"/>
        <dbReference type="EC" id="1.2.1.70"/>
    </reaction>
</comment>
<dbReference type="EC" id="1.2.1.70" evidence="3 9"/>
<dbReference type="CDD" id="cd05213">
    <property type="entry name" value="NAD_bind_Glutamyl_tRNA_reduct"/>
    <property type="match status" value="1"/>
</dbReference>
<dbReference type="InterPro" id="IPR015896">
    <property type="entry name" value="4pyrrol_synth_GluRdtase_dimer"/>
</dbReference>
<evidence type="ECO:0000256" key="12">
    <source>
        <dbReference type="PIRSR" id="PIRSR000445-3"/>
    </source>
</evidence>
<dbReference type="PANTHER" id="PTHR43120">
    <property type="entry name" value="GLUTAMYL-TRNA REDUCTASE 1, CHLOROPLASTIC"/>
    <property type="match status" value="1"/>
</dbReference>
<dbReference type="FunFam" id="3.30.460.30:FF:000001">
    <property type="entry name" value="Glutamyl-tRNA reductase"/>
    <property type="match status" value="1"/>
</dbReference>
<dbReference type="Gene3D" id="3.40.50.720">
    <property type="entry name" value="NAD(P)-binding Rossmann-like Domain"/>
    <property type="match status" value="1"/>
</dbReference>
<keyword evidence="5 9" id="KW-0560">Oxidoreductase</keyword>
<sequence length="437" mass="49491">MFILTMGLNHHTAPIDIREKLVFKETEEEMALITLLQEKSILENVIISTCNRTEIVAVVDQIHTGRYYLKRFMANWFQMDMEKIEPYLFFHEEKEAVNHLYKVTAGLDSLVLGETQILGQVKHAFEIAKQTGTTGTLLNKLFREVVTFAKKVHHQTKINENAVSVSYAAVEVAKKLYGSLENKKIVLVGAGEMSELALQNLAGSGIADITIINRTKANAEILADQFQAKVGTYEEMNNYLSIADIVLVSTSADEPIIKQKDMQILMSQKSTSMLVIDIGLPRNVEHDCSYIPNFHLYDIDDLAGVVSANSLERQKIVLALENTIETEVQNFFEWEKQLGVVPVIRALREKALEMQEITMTSLENKLPGLTEREYIQIGKHMKSIINQMLKQPISELKEMSVENDAPTSIEHFKRIFGLTELDITLSEKTQEQAETRS</sequence>
<dbReference type="EMBL" id="NYPG01000001">
    <property type="protein sequence ID" value="PDK42278.1"/>
    <property type="molecule type" value="Genomic_DNA"/>
</dbReference>
<evidence type="ECO:0000259" key="17">
    <source>
        <dbReference type="Pfam" id="PF05201"/>
    </source>
</evidence>
<dbReference type="PROSITE" id="PS00747">
    <property type="entry name" value="GLUTR"/>
    <property type="match status" value="1"/>
</dbReference>
<protein>
    <recommendedName>
        <fullName evidence="8 9">Glutamyl-tRNA reductase</fullName>
        <shortName evidence="9">GluTR</shortName>
        <ecNumber evidence="3 9">1.2.1.70</ecNumber>
    </recommendedName>
</protein>
<evidence type="ECO:0000256" key="4">
    <source>
        <dbReference type="ARBA" id="ARBA00022857"/>
    </source>
</evidence>
<evidence type="ECO:0000256" key="11">
    <source>
        <dbReference type="PIRSR" id="PIRSR000445-2"/>
    </source>
</evidence>
<dbReference type="FunFam" id="3.40.50.720:FF:000031">
    <property type="entry name" value="Glutamyl-tRNA reductase"/>
    <property type="match status" value="1"/>
</dbReference>
<gene>
    <name evidence="9" type="primary">hemA</name>
    <name evidence="19" type="ORF">AFZ32_00220</name>
    <name evidence="18" type="ORF">HB853_08430</name>
</gene>
<feature type="domain" description="Tetrapyrrole biosynthesis glutamyl-tRNA reductase dimerisation" evidence="15">
    <location>
        <begin position="321"/>
        <end position="418"/>
    </location>
</feature>
<dbReference type="InterPro" id="IPR006151">
    <property type="entry name" value="Shikm_DH/Glu-tRNA_Rdtase"/>
</dbReference>
<dbReference type="NCBIfam" id="TIGR01035">
    <property type="entry name" value="hemA"/>
    <property type="match status" value="1"/>
</dbReference>
<dbReference type="InterPro" id="IPR036343">
    <property type="entry name" value="GluRdtase_N_sf"/>
</dbReference>
<evidence type="ECO:0000313" key="21">
    <source>
        <dbReference type="Proteomes" id="UP000522007"/>
    </source>
</evidence>
<evidence type="ECO:0000256" key="2">
    <source>
        <dbReference type="ARBA" id="ARBA00005916"/>
    </source>
</evidence>
<dbReference type="GO" id="GO:0008883">
    <property type="term" value="F:glutamyl-tRNA reductase activity"/>
    <property type="evidence" value="ECO:0007669"/>
    <property type="project" value="UniProtKB-UniRule"/>
</dbReference>
<feature type="domain" description="Glutamyl-tRNA reductase N-terminal" evidence="17">
    <location>
        <begin position="7"/>
        <end position="156"/>
    </location>
</feature>
<reference evidence="19 20" key="1">
    <citation type="submission" date="2017-09" db="EMBL/GenBank/DDBJ databases">
        <title>Draft Genomes of 144 Listeria Monocytogenes isolates from foods.</title>
        <authorList>
            <person name="Wu C.H."/>
            <person name="Ng J."/>
            <person name="Kiang D."/>
            <person name="Chen C.-Y."/>
            <person name="Frink S."/>
            <person name="Lafrades M."/>
            <person name="Morales C."/>
            <person name="Park P."/>
            <person name="Zwick M."/>
        </authorList>
    </citation>
    <scope>NUCLEOTIDE SEQUENCE [LARGE SCALE GENOMIC DNA]</scope>
    <source>
        <strain evidence="19 20">CDPHFDLB-F14M01633.75-2</strain>
    </source>
</reference>
<accession>A0A7X0T5K0</accession>
<feature type="binding site" evidence="9 11">
    <location>
        <position position="120"/>
    </location>
    <ligand>
        <name>substrate</name>
    </ligand>
</feature>
<dbReference type="AlphaFoldDB" id="A0A7X0T5K0"/>
<feature type="binding site" evidence="9 11">
    <location>
        <begin position="114"/>
        <end position="116"/>
    </location>
    <ligand>
        <name>substrate</name>
    </ligand>
</feature>
<evidence type="ECO:0000256" key="10">
    <source>
        <dbReference type="PIRSR" id="PIRSR000445-1"/>
    </source>
</evidence>
<comment type="domain">
    <text evidence="9">Possesses an unusual extended V-shaped dimeric structure with each monomer consisting of three distinct domains arranged along a curved 'spinal' alpha-helix. The N-terminal catalytic domain specifically recognizes the glutamate moiety of the substrate. The second domain is the NADPH-binding domain, and the third C-terminal domain is responsible for dimerization.</text>
</comment>
<dbReference type="UniPathway" id="UPA00251">
    <property type="reaction ID" value="UER00316"/>
</dbReference>
<dbReference type="RefSeq" id="WP_011702356.1">
    <property type="nucleotide sequence ID" value="NZ_CBCSAN010000001.1"/>
</dbReference>
<feature type="active site" description="Nucleophile" evidence="9 10">
    <location>
        <position position="50"/>
    </location>
</feature>
<feature type="domain" description="Quinate/shikimate 5-dehydrogenase/glutamyl-tRNA reductase" evidence="16">
    <location>
        <begin position="171"/>
        <end position="304"/>
    </location>
</feature>
<dbReference type="PIRSF" id="PIRSF000445">
    <property type="entry name" value="4pyrrol_synth_GluRdtase"/>
    <property type="match status" value="1"/>
</dbReference>
<dbReference type="SUPFAM" id="SSF69075">
    <property type="entry name" value="Glutamyl tRNA-reductase dimerization domain"/>
    <property type="match status" value="1"/>
</dbReference>
<feature type="binding site" evidence="9 11">
    <location>
        <position position="109"/>
    </location>
    <ligand>
        <name>substrate</name>
    </ligand>
</feature>
<dbReference type="Gene3D" id="3.30.460.30">
    <property type="entry name" value="Glutamyl-tRNA reductase, N-terminal domain"/>
    <property type="match status" value="1"/>
</dbReference>
<comment type="subunit">
    <text evidence="9">Homodimer.</text>
</comment>
<dbReference type="HAMAP" id="MF_00087">
    <property type="entry name" value="Glu_tRNA_reductase"/>
    <property type="match status" value="1"/>
</dbReference>
<comment type="caution">
    <text evidence="18">The sequence shown here is derived from an EMBL/GenBank/DDBJ whole genome shotgun (WGS) entry which is preliminary data.</text>
</comment>
<evidence type="ECO:0000256" key="5">
    <source>
        <dbReference type="ARBA" id="ARBA00023002"/>
    </source>
</evidence>
<dbReference type="InterPro" id="IPR036453">
    <property type="entry name" value="GluRdtase_dimer_dom_sf"/>
</dbReference>
<dbReference type="InterPro" id="IPR000343">
    <property type="entry name" value="4pyrrol_synth_GluRdtase"/>
</dbReference>
<evidence type="ECO:0000313" key="18">
    <source>
        <dbReference type="EMBL" id="MBC1322967.1"/>
    </source>
</evidence>
<feature type="binding site" evidence="9 11">
    <location>
        <begin position="49"/>
        <end position="52"/>
    </location>
    <ligand>
        <name>substrate</name>
    </ligand>
</feature>
<dbReference type="InterPro" id="IPR036291">
    <property type="entry name" value="NAD(P)-bd_dom_sf"/>
</dbReference>
<dbReference type="OMA" id="FAFKCAA"/>
<dbReference type="InterPro" id="IPR018214">
    <property type="entry name" value="GluRdtase_CS"/>
</dbReference>
<comment type="miscellaneous">
    <text evidence="9">During catalysis, the active site Cys acts as a nucleophile attacking the alpha-carbonyl group of tRNA-bound glutamate with the formation of a thioester intermediate between enzyme and glutamate, and the concomitant release of tRNA(Glu). The thioester intermediate is finally reduced by direct hydride transfer from NADPH, to form the product GSA.</text>
</comment>
<keyword evidence="4 9" id="KW-0521">NADP</keyword>
<dbReference type="PANTHER" id="PTHR43120:SF1">
    <property type="entry name" value="GLUTAMYL-TRNA REDUCTASE 1, CHLOROPLASTIC"/>
    <property type="match status" value="1"/>
</dbReference>
<dbReference type="GeneID" id="61189447"/>
<dbReference type="Pfam" id="PF01488">
    <property type="entry name" value="Shikimate_DH"/>
    <property type="match status" value="1"/>
</dbReference>
<evidence type="ECO:0000256" key="8">
    <source>
        <dbReference type="ARBA" id="ARBA00068659"/>
    </source>
</evidence>
<keyword evidence="20" id="KW-1185">Reference proteome</keyword>
<evidence type="ECO:0000256" key="7">
    <source>
        <dbReference type="ARBA" id="ARBA00047464"/>
    </source>
</evidence>
<keyword evidence="6 9" id="KW-0627">Porphyrin biosynthesis</keyword>
<dbReference type="Proteomes" id="UP000522007">
    <property type="component" value="Unassembled WGS sequence"/>
</dbReference>
<comment type="pathway">
    <text evidence="1 9 14">Porphyrin-containing compound metabolism; protoporphyrin-IX biosynthesis; 5-aminolevulinate from L-glutamyl-tRNA(Glu): step 1/2.</text>
</comment>
<dbReference type="SMR" id="A0A7X0T5K0"/>
<dbReference type="SUPFAM" id="SSF51735">
    <property type="entry name" value="NAD(P)-binding Rossmann-fold domains"/>
    <property type="match status" value="1"/>
</dbReference>
<dbReference type="Pfam" id="PF00745">
    <property type="entry name" value="GlutR_dimer"/>
    <property type="match status" value="1"/>
</dbReference>
<comment type="similarity">
    <text evidence="2 9 14">Belongs to the glutamyl-tRNA reductase family.</text>
</comment>
<name>A0A7X0T5K0_LISWE</name>
<comment type="function">
    <text evidence="9">Catalyzes the NADPH-dependent reduction of glutamyl-tRNA(Glu) to glutamate 1-semialdehyde (GSA).</text>
</comment>